<organism evidence="1 2">
    <name type="scientific">Hydnum rufescens UP504</name>
    <dbReference type="NCBI Taxonomy" id="1448309"/>
    <lineage>
        <taxon>Eukaryota</taxon>
        <taxon>Fungi</taxon>
        <taxon>Dikarya</taxon>
        <taxon>Basidiomycota</taxon>
        <taxon>Agaricomycotina</taxon>
        <taxon>Agaricomycetes</taxon>
        <taxon>Cantharellales</taxon>
        <taxon>Hydnaceae</taxon>
        <taxon>Hydnum</taxon>
    </lineage>
</organism>
<accession>A0A9P6AGF5</accession>
<sequence>MSKWAKTPKLNPHMAIPHHILLSQHDDVLYHATTHEYPFSAAPVTTYQFLMVWTKFAPAQYNSTYFMYDEELQEWHMDRELLITVQTGIERLQNVISDIIAIVGNEDHHFVIDCEGKLAEQLWMSK</sequence>
<evidence type="ECO:0000313" key="2">
    <source>
        <dbReference type="Proteomes" id="UP000886523"/>
    </source>
</evidence>
<keyword evidence="2" id="KW-1185">Reference proteome</keyword>
<name>A0A9P6AGF5_9AGAM</name>
<dbReference type="EMBL" id="MU129171">
    <property type="protein sequence ID" value="KAF9505142.1"/>
    <property type="molecule type" value="Genomic_DNA"/>
</dbReference>
<dbReference type="Proteomes" id="UP000886523">
    <property type="component" value="Unassembled WGS sequence"/>
</dbReference>
<comment type="caution">
    <text evidence="1">The sequence shown here is derived from an EMBL/GenBank/DDBJ whole genome shotgun (WGS) entry which is preliminary data.</text>
</comment>
<dbReference type="AlphaFoldDB" id="A0A9P6AGF5"/>
<proteinExistence type="predicted"/>
<reference evidence="1" key="1">
    <citation type="journal article" date="2020" name="Nat. Commun.">
        <title>Large-scale genome sequencing of mycorrhizal fungi provides insights into the early evolution of symbiotic traits.</title>
        <authorList>
            <person name="Miyauchi S."/>
            <person name="Kiss E."/>
            <person name="Kuo A."/>
            <person name="Drula E."/>
            <person name="Kohler A."/>
            <person name="Sanchez-Garcia M."/>
            <person name="Morin E."/>
            <person name="Andreopoulos B."/>
            <person name="Barry K.W."/>
            <person name="Bonito G."/>
            <person name="Buee M."/>
            <person name="Carver A."/>
            <person name="Chen C."/>
            <person name="Cichocki N."/>
            <person name="Clum A."/>
            <person name="Culley D."/>
            <person name="Crous P.W."/>
            <person name="Fauchery L."/>
            <person name="Girlanda M."/>
            <person name="Hayes R.D."/>
            <person name="Keri Z."/>
            <person name="LaButti K."/>
            <person name="Lipzen A."/>
            <person name="Lombard V."/>
            <person name="Magnuson J."/>
            <person name="Maillard F."/>
            <person name="Murat C."/>
            <person name="Nolan M."/>
            <person name="Ohm R.A."/>
            <person name="Pangilinan J."/>
            <person name="Pereira M.F."/>
            <person name="Perotto S."/>
            <person name="Peter M."/>
            <person name="Pfister S."/>
            <person name="Riley R."/>
            <person name="Sitrit Y."/>
            <person name="Stielow J.B."/>
            <person name="Szollosi G."/>
            <person name="Zifcakova L."/>
            <person name="Stursova M."/>
            <person name="Spatafora J.W."/>
            <person name="Tedersoo L."/>
            <person name="Vaario L.M."/>
            <person name="Yamada A."/>
            <person name="Yan M."/>
            <person name="Wang P."/>
            <person name="Xu J."/>
            <person name="Bruns T."/>
            <person name="Baldrian P."/>
            <person name="Vilgalys R."/>
            <person name="Dunand C."/>
            <person name="Henrissat B."/>
            <person name="Grigoriev I.V."/>
            <person name="Hibbett D."/>
            <person name="Nagy L.G."/>
            <person name="Martin F.M."/>
        </authorList>
    </citation>
    <scope>NUCLEOTIDE SEQUENCE</scope>
    <source>
        <strain evidence="1">UP504</strain>
    </source>
</reference>
<evidence type="ECO:0000313" key="1">
    <source>
        <dbReference type="EMBL" id="KAF9505142.1"/>
    </source>
</evidence>
<protein>
    <submittedName>
        <fullName evidence="1">Uncharacterized protein</fullName>
    </submittedName>
</protein>
<gene>
    <name evidence="1" type="ORF">BS47DRAFT_1368292</name>
</gene>